<protein>
    <submittedName>
        <fullName evidence="8">RagB/SusD family nutrient uptake outer membrane protein</fullName>
    </submittedName>
</protein>
<organism evidence="8 9">
    <name type="scientific">Bacteroides gallinaceum</name>
    <dbReference type="NCBI Taxonomy" id="1462571"/>
    <lineage>
        <taxon>Bacteria</taxon>
        <taxon>Pseudomonadati</taxon>
        <taxon>Bacteroidota</taxon>
        <taxon>Bacteroidia</taxon>
        <taxon>Bacteroidales</taxon>
        <taxon>Bacteroidaceae</taxon>
        <taxon>Bacteroides</taxon>
    </lineage>
</organism>
<evidence type="ECO:0000256" key="2">
    <source>
        <dbReference type="ARBA" id="ARBA00006275"/>
    </source>
</evidence>
<dbReference type="InterPro" id="IPR033985">
    <property type="entry name" value="SusD-like_N"/>
</dbReference>
<dbReference type="PROSITE" id="PS51257">
    <property type="entry name" value="PROKAR_LIPOPROTEIN"/>
    <property type="match status" value="1"/>
</dbReference>
<comment type="subcellular location">
    <subcellularLocation>
        <location evidence="1">Cell outer membrane</location>
    </subcellularLocation>
</comment>
<dbReference type="SUPFAM" id="SSF48452">
    <property type="entry name" value="TPR-like"/>
    <property type="match status" value="1"/>
</dbReference>
<evidence type="ECO:0000259" key="6">
    <source>
        <dbReference type="Pfam" id="PF07980"/>
    </source>
</evidence>
<name>A0ABT7VD92_9BACE</name>
<dbReference type="InterPro" id="IPR012944">
    <property type="entry name" value="SusD_RagB_dom"/>
</dbReference>
<dbReference type="Pfam" id="PF07980">
    <property type="entry name" value="SusD_RagB"/>
    <property type="match status" value="1"/>
</dbReference>
<keyword evidence="9" id="KW-1185">Reference proteome</keyword>
<reference evidence="9" key="2">
    <citation type="submission" date="2023-07" db="EMBL/GenBank/DDBJ databases">
        <title>Identification and characterization of horizontal gene transfer across gut microbiota members of farm animals based on homology search.</title>
        <authorList>
            <person name="Schwarzerova J."/>
            <person name="Nykrynova M."/>
            <person name="Jureckova K."/>
            <person name="Cejkova D."/>
            <person name="Rychlik I."/>
        </authorList>
    </citation>
    <scope>NUCLEOTIDE SEQUENCE [LARGE SCALE GENOMIC DNA]</scope>
    <source>
        <strain evidence="9">109_WCHN</strain>
    </source>
</reference>
<dbReference type="Gene3D" id="1.25.40.390">
    <property type="match status" value="1"/>
</dbReference>
<evidence type="ECO:0000256" key="5">
    <source>
        <dbReference type="ARBA" id="ARBA00023237"/>
    </source>
</evidence>
<sequence>MKKYILILAAAGMLGGCYDLDQYPHDQLSSGSFWKTEDHAYQGMVSMYGDLRNENAFGAYYDNDALGEIAMDYNNWLMPSIIKGTYTDRTGTVQSRWQTSYDGIFRANLLLQNIDNVDISDDEKAVYKGEAYFVRSLFYFLLLDYYGGVPLYDETTIVSNEFMDMRKPRTTAEETRKFILDDLEKAISVLPVSWDANNYGRATRGAAVALRGKVKLYAGDYPGAAADFEEIVNDPEGRGYGYKLNDSYPELFTVAGENCAEMIFTIQAISGTNQEYGMGYPLRLGTRATYGSCWNNCMPTDILVDMYENSDGSKFNWDDYFPGITGDRKKQDEVFAATLSEDGKSVAQYPQDLDKIRAAYENRDPRLEQSIITPYSTYLGYNTVTNSENPVEYVLAQGVNEANGFIRDNLGHYNYYWRKFVPEGNMGGQLDDRSHSPVDFPLIRYADVLLMLAECYNQMDRQDDAVALINQVRQRPSTHMPALNSGPAWLEAHSKDEVFERIVQERAVELACEGHRFSDLRRWGMCEEKLNFEYDDIRGNVRYTRVFTDRDYLWPIPAVEFERNPNLGDQNPGW</sequence>
<feature type="domain" description="SusD-like N-terminal" evidence="7">
    <location>
        <begin position="73"/>
        <end position="215"/>
    </location>
</feature>
<dbReference type="Pfam" id="PF14322">
    <property type="entry name" value="SusD-like_3"/>
    <property type="match status" value="1"/>
</dbReference>
<evidence type="ECO:0000256" key="1">
    <source>
        <dbReference type="ARBA" id="ARBA00004442"/>
    </source>
</evidence>
<keyword evidence="3" id="KW-0732">Signal</keyword>
<comment type="caution">
    <text evidence="8">The sequence shown here is derived from an EMBL/GenBank/DDBJ whole genome shotgun (WGS) entry which is preliminary data.</text>
</comment>
<dbReference type="RefSeq" id="WP_258338063.1">
    <property type="nucleotide sequence ID" value="NZ_JAUDEN010000003.1"/>
</dbReference>
<evidence type="ECO:0000313" key="8">
    <source>
        <dbReference type="EMBL" id="MDM8324252.1"/>
    </source>
</evidence>
<keyword evidence="5" id="KW-0998">Cell outer membrane</keyword>
<feature type="domain" description="RagB/SusD" evidence="6">
    <location>
        <begin position="261"/>
        <end position="574"/>
    </location>
</feature>
<dbReference type="EMBL" id="JAUDEN010000003">
    <property type="protein sequence ID" value="MDM8324252.1"/>
    <property type="molecule type" value="Genomic_DNA"/>
</dbReference>
<dbReference type="Proteomes" id="UP001169458">
    <property type="component" value="Unassembled WGS sequence"/>
</dbReference>
<proteinExistence type="inferred from homology"/>
<reference evidence="8 9" key="1">
    <citation type="submission" date="2023-06" db="EMBL/GenBank/DDBJ databases">
        <authorList>
            <person name="Zeman M."/>
            <person name="Kubasova T."/>
            <person name="Jahodarova E."/>
            <person name="Nykrynova M."/>
            <person name="Rychlik I."/>
        </authorList>
    </citation>
    <scope>NUCLEOTIDE SEQUENCE [LARGE SCALE GENOMIC DNA]</scope>
    <source>
        <strain evidence="8 9">109_WCHN</strain>
    </source>
</reference>
<accession>A0ABT7VD92</accession>
<gene>
    <name evidence="8" type="ORF">QUW60_03245</name>
</gene>
<evidence type="ECO:0000259" key="7">
    <source>
        <dbReference type="Pfam" id="PF14322"/>
    </source>
</evidence>
<keyword evidence="4" id="KW-0472">Membrane</keyword>
<evidence type="ECO:0000256" key="3">
    <source>
        <dbReference type="ARBA" id="ARBA00022729"/>
    </source>
</evidence>
<evidence type="ECO:0000256" key="4">
    <source>
        <dbReference type="ARBA" id="ARBA00023136"/>
    </source>
</evidence>
<dbReference type="InterPro" id="IPR011990">
    <property type="entry name" value="TPR-like_helical_dom_sf"/>
</dbReference>
<comment type="similarity">
    <text evidence="2">Belongs to the SusD family.</text>
</comment>
<evidence type="ECO:0000313" key="9">
    <source>
        <dbReference type="Proteomes" id="UP001169458"/>
    </source>
</evidence>
<dbReference type="CDD" id="cd08977">
    <property type="entry name" value="SusD"/>
    <property type="match status" value="1"/>
</dbReference>